<dbReference type="Gene3D" id="2.60.120.200">
    <property type="match status" value="1"/>
</dbReference>
<dbReference type="PROSITE" id="PS51461">
    <property type="entry name" value="NC1_FIB"/>
    <property type="match status" value="1"/>
</dbReference>
<reference evidence="10" key="1">
    <citation type="submission" date="2020-03" db="EMBL/GenBank/DDBJ databases">
        <title>Melopsittacus undulatus (budgerigar) genome, bMelUnd1, maternal haplotype with Z.</title>
        <authorList>
            <person name="Gedman G."/>
            <person name="Mountcastle J."/>
            <person name="Haase B."/>
            <person name="Formenti G."/>
            <person name="Wright T."/>
            <person name="Apodaca J."/>
            <person name="Pelan S."/>
            <person name="Chow W."/>
            <person name="Rhie A."/>
            <person name="Howe K."/>
            <person name="Fedrigo O."/>
            <person name="Jarvis E.D."/>
        </authorList>
    </citation>
    <scope>NUCLEOTIDE SEQUENCE [LARGE SCALE GENOMIC DNA]</scope>
</reference>
<dbReference type="InterPro" id="IPR001791">
    <property type="entry name" value="Laminin_G"/>
</dbReference>
<keyword evidence="3" id="KW-0272">Extracellular matrix</keyword>
<dbReference type="Pfam" id="PF01391">
    <property type="entry name" value="Collagen"/>
    <property type="match status" value="6"/>
</dbReference>
<feature type="region of interest" description="Disordered" evidence="8">
    <location>
        <begin position="1000"/>
        <end position="1112"/>
    </location>
</feature>
<evidence type="ECO:0000256" key="4">
    <source>
        <dbReference type="ARBA" id="ARBA00022729"/>
    </source>
</evidence>
<feature type="compositionally biased region" description="Acidic residues" evidence="8">
    <location>
        <begin position="255"/>
        <end position="265"/>
    </location>
</feature>
<evidence type="ECO:0000313" key="11">
    <source>
        <dbReference type="Proteomes" id="UP000694405"/>
    </source>
</evidence>
<feature type="compositionally biased region" description="Low complexity" evidence="8">
    <location>
        <begin position="928"/>
        <end position="942"/>
    </location>
</feature>
<feature type="compositionally biased region" description="Low complexity" evidence="8">
    <location>
        <begin position="1064"/>
        <end position="1073"/>
    </location>
</feature>
<dbReference type="SUPFAM" id="SSF49899">
    <property type="entry name" value="Concanavalin A-like lectins/glucanases"/>
    <property type="match status" value="1"/>
</dbReference>
<dbReference type="InterPro" id="IPR008160">
    <property type="entry name" value="Collagen"/>
</dbReference>
<accession>A0A8V5H0A8</accession>
<dbReference type="InterPro" id="IPR050149">
    <property type="entry name" value="Collagen_superfamily"/>
</dbReference>
<evidence type="ECO:0000256" key="9">
    <source>
        <dbReference type="SAM" id="SignalP"/>
    </source>
</evidence>
<feature type="signal peptide" evidence="9">
    <location>
        <begin position="1"/>
        <end position="33"/>
    </location>
</feature>
<feature type="region of interest" description="Disordered" evidence="8">
    <location>
        <begin position="688"/>
        <end position="757"/>
    </location>
</feature>
<dbReference type="PANTHER" id="PTHR24023:SF372">
    <property type="entry name" value="COLLAGEN ALPHA-1(XVI) CHAIN"/>
    <property type="match status" value="1"/>
</dbReference>
<dbReference type="GO" id="GO:0005594">
    <property type="term" value="C:collagen type IX trimer"/>
    <property type="evidence" value="ECO:0007669"/>
    <property type="project" value="TreeGrafter"/>
</dbReference>
<protein>
    <submittedName>
        <fullName evidence="10">Uncharacterized protein</fullName>
    </submittedName>
</protein>
<dbReference type="GO" id="GO:0030198">
    <property type="term" value="P:extracellular matrix organization"/>
    <property type="evidence" value="ECO:0007669"/>
    <property type="project" value="TreeGrafter"/>
</dbReference>
<evidence type="ECO:0000256" key="1">
    <source>
        <dbReference type="ARBA" id="ARBA00004613"/>
    </source>
</evidence>
<keyword evidence="7" id="KW-0379">Hydroxylation</keyword>
<dbReference type="InterPro" id="IPR000885">
    <property type="entry name" value="Fib_collagen_C"/>
</dbReference>
<evidence type="ECO:0000256" key="6">
    <source>
        <dbReference type="ARBA" id="ARBA00023119"/>
    </source>
</evidence>
<dbReference type="InterPro" id="IPR013320">
    <property type="entry name" value="ConA-like_dom_sf"/>
</dbReference>
<feature type="region of interest" description="Disordered" evidence="8">
    <location>
        <begin position="240"/>
        <end position="265"/>
    </location>
</feature>
<reference evidence="10" key="2">
    <citation type="submission" date="2025-08" db="UniProtKB">
        <authorList>
            <consortium name="Ensembl"/>
        </authorList>
    </citation>
    <scope>IDENTIFICATION</scope>
</reference>
<comment type="subcellular location">
    <subcellularLocation>
        <location evidence="1">Secreted</location>
    </subcellularLocation>
</comment>
<evidence type="ECO:0000256" key="3">
    <source>
        <dbReference type="ARBA" id="ARBA00022530"/>
    </source>
</evidence>
<keyword evidence="11" id="KW-1185">Reference proteome</keyword>
<proteinExistence type="predicted"/>
<dbReference type="GO" id="GO:0030020">
    <property type="term" value="F:extracellular matrix structural constituent conferring tensile strength"/>
    <property type="evidence" value="ECO:0007669"/>
    <property type="project" value="TreeGrafter"/>
</dbReference>
<feature type="region of interest" description="Disordered" evidence="8">
    <location>
        <begin position="786"/>
        <end position="982"/>
    </location>
</feature>
<accession>A0A8C6INA9</accession>
<dbReference type="Proteomes" id="UP000694405">
    <property type="component" value="Chromosome 11"/>
</dbReference>
<feature type="chain" id="PRO_5043893625" evidence="9">
    <location>
        <begin position="34"/>
        <end position="1417"/>
    </location>
</feature>
<evidence type="ECO:0000256" key="2">
    <source>
        <dbReference type="ARBA" id="ARBA00022525"/>
    </source>
</evidence>
<dbReference type="InterPro" id="IPR048287">
    <property type="entry name" value="TSPN-like_N"/>
</dbReference>
<feature type="region of interest" description="Disordered" evidence="8">
    <location>
        <begin position="283"/>
        <end position="333"/>
    </location>
</feature>
<evidence type="ECO:0000256" key="8">
    <source>
        <dbReference type="SAM" id="MobiDB-lite"/>
    </source>
</evidence>
<feature type="compositionally biased region" description="Pro residues" evidence="8">
    <location>
        <begin position="1042"/>
        <end position="1052"/>
    </location>
</feature>
<evidence type="ECO:0000256" key="7">
    <source>
        <dbReference type="ARBA" id="ARBA00023278"/>
    </source>
</evidence>
<evidence type="ECO:0000256" key="5">
    <source>
        <dbReference type="ARBA" id="ARBA00022737"/>
    </source>
</evidence>
<dbReference type="Pfam" id="PF02210">
    <property type="entry name" value="Laminin_G_2"/>
    <property type="match status" value="1"/>
</dbReference>
<evidence type="ECO:0000313" key="10">
    <source>
        <dbReference type="Ensembl" id="ENSMUNP00000000304.2"/>
    </source>
</evidence>
<feature type="compositionally biased region" description="Pro residues" evidence="8">
    <location>
        <begin position="888"/>
        <end position="900"/>
    </location>
</feature>
<organism evidence="10 11">
    <name type="scientific">Melopsittacus undulatus</name>
    <name type="common">Budgerigar</name>
    <name type="synonym">Psittacus undulatus</name>
    <dbReference type="NCBI Taxonomy" id="13146"/>
    <lineage>
        <taxon>Eukaryota</taxon>
        <taxon>Metazoa</taxon>
        <taxon>Chordata</taxon>
        <taxon>Craniata</taxon>
        <taxon>Vertebrata</taxon>
        <taxon>Euteleostomi</taxon>
        <taxon>Archelosauria</taxon>
        <taxon>Archosauria</taxon>
        <taxon>Dinosauria</taxon>
        <taxon>Saurischia</taxon>
        <taxon>Theropoda</taxon>
        <taxon>Coelurosauria</taxon>
        <taxon>Aves</taxon>
        <taxon>Neognathae</taxon>
        <taxon>Neoaves</taxon>
        <taxon>Telluraves</taxon>
        <taxon>Australaves</taxon>
        <taxon>Psittaciformes</taxon>
        <taxon>Psittaculidae</taxon>
        <taxon>Melopsittacus</taxon>
    </lineage>
</organism>
<sequence>MDAHTRWKRRSWIRRCWLPAALVLLGALSLGRAAEPADLLKVLDFHNLPDGITKTTGFCTSRRSSKEADVAYRVTKDAQLSAPTKQLYPASPFPEDFSILTTVKAKKGGQSFLISIYNEQGIQQIGVELGRSPVFLYEDHTGKPGPEDYPLFRGINLADGKWHRVAISVQKKNVTLILDCKKKITKFLDRSDHPIIDVNGIIVFGTRILDEEVFEGDIQQLLIVADPRAAHDYCEHYSPDCDTAIPDSPQSQDPNQDEYYTDAEGEGDTYYYEYPYYEDVDESVKPEAPTTKPSTPEVAAGERPETKQDYPAPTPPPDGGDPDKQTKEDTAVGDPLVDEYNYETINEEYFTPLPYEDVNYNEEVDPQGGLTENAVEAELPTSTVLTYNESDAAQGGDDLDKDFTEETIKEYDGNYYDNYYDRTVSPDIGPGMPANQDTIYEGHSGGLDGLEEQLRCWVGCVEWLSRGQTGMRVEGQQSWNLLSASCSHQFRFSGGGDASSKGPLVSAQEAQAQAILQQARVSGGWWGCLLQQVPEEEEEQDVSEMSCTIRGAWGSFITDGFPGFKGDMGIKGDRGEIGPPGPRGEDGPEGPKGRSGPNGDPGPLGPAGEKGKLGVPGLPGYPGRQGPKGSIGFPGFPGANGEKGTRVRAALSVFIPLQSKVLGQDAGNALLWAAAGLVPWLLCHKQGHPRTSGPTGETGPMGERGHPGPPGPPGEQGLPGLTGKEGTKGDPGPAGLPGKDGPPGLRGFPGERGLPGPIVSRGCLVLPEGRMCGDAAPTTHSDFVFLPPGCSRGEKGPQGPAGRDGIQGPVGLPGPAGPVGPPGEDGDKVGGAGADGEPGPRGQQGLFGQKGDEGPRGFPGPPGPVGLQGLPGPPGEKGETGDVGQMGPPGPPGPRGPSGPPGADGPQGPSGGIGNPGAVGEKGEPGESGEPGLPGEVGLPGPKGERGEKGEAGPSGAAGPPGPKGPPGDDGPKGSPVSTPPAQAVLPCLAQQRFLQEKGEAGLEGPPGKTGPIGPQGAPGKPGPDGLRGIPGPVGEQGLPGSPGPDGPPGPMVCPDHQTRCGHPGLIGLIGPPGEQGEKGDRGLPGPQGSAGPKGEQGITGPSGPIGPPGPPGLPVSLVPALATSCLFPTGSAMSSCIFFPTNQGPPGEVIQPLPIQSSKRTRRNIDASQLVDDGNADNYMDYADGMEEIFGSLNSLKLEIEQMKHPLGTQHNPARTCKDLQLCHPDFPDGEYWVDPNQGCSRDSFKVYCNFTAGGETCIFPDKKSEGARITSWPKENPGSWFSEFKRGKLLSYVDSDGNPIGVVQMTFLRLLSASAHQNITYNCYQSVAWHDATTNSYDKAIRFLGSNDEEMSYDNNPYIRAALDGCAAKKGYQKTILEINTPKVEQVPIVDIMFNDFGEASQKFGFEVGPACFMG</sequence>
<dbReference type="Ensembl" id="ENSMUNT00000000369.2">
    <property type="protein sequence ID" value="ENSMUNP00000000304.2"/>
    <property type="gene ID" value="ENSMUNG00000000316.2"/>
</dbReference>
<dbReference type="CDD" id="cd00110">
    <property type="entry name" value="LamG"/>
    <property type="match status" value="1"/>
</dbReference>
<dbReference type="GO" id="GO:0005615">
    <property type="term" value="C:extracellular space"/>
    <property type="evidence" value="ECO:0007669"/>
    <property type="project" value="TreeGrafter"/>
</dbReference>
<keyword evidence="6" id="KW-0176">Collagen</keyword>
<keyword evidence="2" id="KW-0964">Secreted</keyword>
<feature type="compositionally biased region" description="Basic and acidic residues" evidence="8">
    <location>
        <begin position="583"/>
        <end position="592"/>
    </location>
</feature>
<dbReference type="FunFam" id="2.60.120.1000:FF:000002">
    <property type="entry name" value="Collagen XI alpha 1 chain"/>
    <property type="match status" value="1"/>
</dbReference>
<feature type="compositionally biased region" description="Basic and acidic residues" evidence="8">
    <location>
        <begin position="321"/>
        <end position="330"/>
    </location>
</feature>
<dbReference type="SMART" id="SM00210">
    <property type="entry name" value="TSPN"/>
    <property type="match status" value="1"/>
</dbReference>
<keyword evidence="4 9" id="KW-0732">Signal</keyword>
<dbReference type="Gene3D" id="2.60.120.1000">
    <property type="match status" value="1"/>
</dbReference>
<dbReference type="SMART" id="SM00038">
    <property type="entry name" value="COLFI"/>
    <property type="match status" value="1"/>
</dbReference>
<reference evidence="10" key="3">
    <citation type="submission" date="2025-09" db="UniProtKB">
        <authorList>
            <consortium name="Ensembl"/>
        </authorList>
    </citation>
    <scope>IDENTIFICATION</scope>
</reference>
<feature type="compositionally biased region" description="Gly residues" evidence="8">
    <location>
        <begin position="908"/>
        <end position="917"/>
    </location>
</feature>
<dbReference type="PANTHER" id="PTHR24023">
    <property type="entry name" value="COLLAGEN ALPHA"/>
    <property type="match status" value="1"/>
</dbReference>
<dbReference type="Pfam" id="PF01410">
    <property type="entry name" value="COLFI"/>
    <property type="match status" value="1"/>
</dbReference>
<keyword evidence="5" id="KW-0677">Repeat</keyword>
<dbReference type="FunFam" id="2.60.120.200:FF:000016">
    <property type="entry name" value="Collagen XI alpha 1 chain"/>
    <property type="match status" value="1"/>
</dbReference>
<name>A0A8C6INA9_MELUD</name>
<feature type="region of interest" description="Disordered" evidence="8">
    <location>
        <begin position="564"/>
        <end position="637"/>
    </location>
</feature>